<accession>A0A7R9DN30</accession>
<name>A0A7R9DN30_TIMPO</name>
<sequence length="36" mass="3581">MCGLATAQNPALCPAGEYCLSLVPPSPRSGVEPGGH</sequence>
<dbReference type="EMBL" id="OD014134">
    <property type="protein sequence ID" value="CAD7417569.1"/>
    <property type="molecule type" value="Genomic_DNA"/>
</dbReference>
<gene>
    <name evidence="1" type="ORF">TPSB3V08_LOCUS11872</name>
</gene>
<organism evidence="1">
    <name type="scientific">Timema poppense</name>
    <name type="common">Walking stick</name>
    <dbReference type="NCBI Taxonomy" id="170557"/>
    <lineage>
        <taxon>Eukaryota</taxon>
        <taxon>Metazoa</taxon>
        <taxon>Ecdysozoa</taxon>
        <taxon>Arthropoda</taxon>
        <taxon>Hexapoda</taxon>
        <taxon>Insecta</taxon>
        <taxon>Pterygota</taxon>
        <taxon>Neoptera</taxon>
        <taxon>Polyneoptera</taxon>
        <taxon>Phasmatodea</taxon>
        <taxon>Timematodea</taxon>
        <taxon>Timematoidea</taxon>
        <taxon>Timematidae</taxon>
        <taxon>Timema</taxon>
    </lineage>
</organism>
<evidence type="ECO:0000313" key="1">
    <source>
        <dbReference type="EMBL" id="CAD7417569.1"/>
    </source>
</evidence>
<reference evidence="1" key="1">
    <citation type="submission" date="2020-11" db="EMBL/GenBank/DDBJ databases">
        <authorList>
            <person name="Tran Van P."/>
        </authorList>
    </citation>
    <scope>NUCLEOTIDE SEQUENCE</scope>
</reference>
<protein>
    <submittedName>
        <fullName evidence="1">Uncharacterized protein</fullName>
    </submittedName>
</protein>
<proteinExistence type="predicted"/>
<dbReference type="AlphaFoldDB" id="A0A7R9DN30"/>